<evidence type="ECO:0000313" key="2">
    <source>
        <dbReference type="EMBL" id="CAK9007553.1"/>
    </source>
</evidence>
<organism evidence="1 3">
    <name type="scientific">Durusdinium trenchii</name>
    <dbReference type="NCBI Taxonomy" id="1381693"/>
    <lineage>
        <taxon>Eukaryota</taxon>
        <taxon>Sar</taxon>
        <taxon>Alveolata</taxon>
        <taxon>Dinophyceae</taxon>
        <taxon>Suessiales</taxon>
        <taxon>Symbiodiniaceae</taxon>
        <taxon>Durusdinium</taxon>
    </lineage>
</organism>
<name>A0ABP0IZK6_9DINO</name>
<reference evidence="1 3" key="1">
    <citation type="submission" date="2024-02" db="EMBL/GenBank/DDBJ databases">
        <authorList>
            <person name="Chen Y."/>
            <person name="Shah S."/>
            <person name="Dougan E. K."/>
            <person name="Thang M."/>
            <person name="Chan C."/>
        </authorList>
    </citation>
    <scope>NUCLEOTIDE SEQUENCE [LARGE SCALE GENOMIC DNA]</scope>
</reference>
<dbReference type="EMBL" id="CAXAMM010005513">
    <property type="protein sequence ID" value="CAK9007513.1"/>
    <property type="molecule type" value="Genomic_DNA"/>
</dbReference>
<sequence length="106" mass="11741">MSPPPEDGVFLYMVPRGVCEAYLEGGRGRETRIYFLSLVPGLTSADLRDGFGDIQLSNVSGGWMMVGVEDSLLWKMVVGFSKILQDRISGKTNFHCVNALQKLKEL</sequence>
<gene>
    <name evidence="1" type="ORF">SCF082_LOCUS9488</name>
    <name evidence="2" type="ORF">SCF082_LOCUS9504</name>
</gene>
<evidence type="ECO:0000313" key="1">
    <source>
        <dbReference type="EMBL" id="CAK9007513.1"/>
    </source>
</evidence>
<dbReference type="Proteomes" id="UP001642464">
    <property type="component" value="Unassembled WGS sequence"/>
</dbReference>
<comment type="caution">
    <text evidence="1">The sequence shown here is derived from an EMBL/GenBank/DDBJ whole genome shotgun (WGS) entry which is preliminary data.</text>
</comment>
<evidence type="ECO:0000313" key="3">
    <source>
        <dbReference type="Proteomes" id="UP001642464"/>
    </source>
</evidence>
<protein>
    <submittedName>
        <fullName evidence="1">Uncharacterized protein</fullName>
    </submittedName>
</protein>
<accession>A0ABP0IZK6</accession>
<keyword evidence="3" id="KW-1185">Reference proteome</keyword>
<dbReference type="EMBL" id="CAXAMM010005524">
    <property type="protein sequence ID" value="CAK9007553.1"/>
    <property type="molecule type" value="Genomic_DNA"/>
</dbReference>
<proteinExistence type="predicted"/>